<gene>
    <name evidence="1" type="ordered locus">DSY0019</name>
</gene>
<keyword evidence="2" id="KW-1185">Reference proteome</keyword>
<reference evidence="1 2" key="1">
    <citation type="journal article" date="2006" name="J. Bacteriol.">
        <title>Complete genome sequence of the dehalorespiring bacterium Desulfitobacterium hafniense Y51 and comparison with Dehalococcoides ethenogenes 195.</title>
        <authorList>
            <person name="Nonaka H."/>
            <person name="Keresztes G."/>
            <person name="Shinoda Y."/>
            <person name="Ikenaga Y."/>
            <person name="Abe M."/>
            <person name="Naito K."/>
            <person name="Inatomi K."/>
            <person name="Furukawa K."/>
            <person name="Inui M."/>
            <person name="Yukawa H."/>
        </authorList>
    </citation>
    <scope>NUCLEOTIDE SEQUENCE [LARGE SCALE GENOMIC DNA]</scope>
    <source>
        <strain evidence="1 2">Y51</strain>
    </source>
</reference>
<evidence type="ECO:0000313" key="2">
    <source>
        <dbReference type="Proteomes" id="UP000001946"/>
    </source>
</evidence>
<accession>Q252I4</accession>
<proteinExistence type="predicted"/>
<protein>
    <submittedName>
        <fullName evidence="1">Uncharacterized protein</fullName>
    </submittedName>
</protein>
<organism evidence="1 2">
    <name type="scientific">Desulfitobacterium hafniense (strain Y51)</name>
    <dbReference type="NCBI Taxonomy" id="138119"/>
    <lineage>
        <taxon>Bacteria</taxon>
        <taxon>Bacillati</taxon>
        <taxon>Bacillota</taxon>
        <taxon>Clostridia</taxon>
        <taxon>Eubacteriales</taxon>
        <taxon>Desulfitobacteriaceae</taxon>
        <taxon>Desulfitobacterium</taxon>
    </lineage>
</organism>
<dbReference type="Proteomes" id="UP000001946">
    <property type="component" value="Chromosome"/>
</dbReference>
<sequence length="104" mass="12727">MWRRLSALSYWPLYPCAIRRAMVRNCWIQIIKWWKFYTMLHTIPLSKPRKQHLFTQFPMTTLYMKRKQHRTLHGVSRVIYMLLITARRSLTVFLTRSITKRISG</sequence>
<dbReference type="EMBL" id="AP008230">
    <property type="protein sequence ID" value="BAE81808.1"/>
    <property type="molecule type" value="Genomic_DNA"/>
</dbReference>
<name>Q252I4_DESHY</name>
<dbReference type="KEGG" id="dsy:DSY0019"/>
<evidence type="ECO:0000313" key="1">
    <source>
        <dbReference type="EMBL" id="BAE81808.1"/>
    </source>
</evidence>
<dbReference type="STRING" id="138119.DSY0019"/>
<dbReference type="AlphaFoldDB" id="Q252I4"/>
<dbReference type="HOGENOM" id="CLU_2245590_0_0_9"/>